<keyword evidence="9" id="KW-1185">Reference proteome</keyword>
<feature type="domain" description="SD-repeat containing protein B" evidence="7">
    <location>
        <begin position="1998"/>
        <end position="2109"/>
    </location>
</feature>
<dbReference type="Pfam" id="PF01345">
    <property type="entry name" value="DUF11"/>
    <property type="match status" value="1"/>
</dbReference>
<feature type="domain" description="SD-repeat containing protein B" evidence="7">
    <location>
        <begin position="2341"/>
        <end position="2447"/>
    </location>
</feature>
<evidence type="ECO:0000256" key="2">
    <source>
        <dbReference type="ARBA" id="ARBA00022525"/>
    </source>
</evidence>
<feature type="domain" description="SD-repeat containing protein B" evidence="7">
    <location>
        <begin position="2113"/>
        <end position="2222"/>
    </location>
</feature>
<feature type="region of interest" description="Disordered" evidence="4">
    <location>
        <begin position="2292"/>
        <end position="2313"/>
    </location>
</feature>
<dbReference type="Gene3D" id="1.10.3130.20">
    <property type="entry name" value="Phycobilisome linker domain"/>
    <property type="match status" value="2"/>
</dbReference>
<dbReference type="SUPFAM" id="SSF117074">
    <property type="entry name" value="Hypothetical protein PA1324"/>
    <property type="match status" value="5"/>
</dbReference>
<name>A0ABV6ILC1_9PROT</name>
<dbReference type="Gene3D" id="2.60.40.740">
    <property type="match status" value="5"/>
</dbReference>
<feature type="domain" description="DUF11" evidence="5">
    <location>
        <begin position="1424"/>
        <end position="1523"/>
    </location>
</feature>
<dbReference type="Pfam" id="PF17210">
    <property type="entry name" value="SdrD_B"/>
    <property type="match status" value="5"/>
</dbReference>
<dbReference type="PANTHER" id="PTHR23303">
    <property type="entry name" value="CARBOXYPEPTIDASE REGULATORY REGION-CONTAINING"/>
    <property type="match status" value="1"/>
</dbReference>
<comment type="caution">
    <text evidence="8">The sequence shown here is derived from an EMBL/GenBank/DDBJ whole genome shotgun (WGS) entry which is preliminary data.</text>
</comment>
<evidence type="ECO:0000259" key="6">
    <source>
        <dbReference type="Pfam" id="PF13946"/>
    </source>
</evidence>
<evidence type="ECO:0000259" key="5">
    <source>
        <dbReference type="Pfam" id="PF01345"/>
    </source>
</evidence>
<feature type="domain" description="SD-repeat containing protein B" evidence="7">
    <location>
        <begin position="2453"/>
        <end position="2564"/>
    </location>
</feature>
<dbReference type="InterPro" id="IPR025282">
    <property type="entry name" value="DUF4214"/>
</dbReference>
<dbReference type="InterPro" id="IPR051417">
    <property type="entry name" value="SDr/BOS_complex"/>
</dbReference>
<dbReference type="NCBIfam" id="TIGR01451">
    <property type="entry name" value="B_ant_repeat"/>
    <property type="match status" value="2"/>
</dbReference>
<dbReference type="InterPro" id="IPR001434">
    <property type="entry name" value="OmcB-like_DUF11"/>
</dbReference>
<dbReference type="EMBL" id="JBHLVZ010000002">
    <property type="protein sequence ID" value="MFC0384411.1"/>
    <property type="molecule type" value="Genomic_DNA"/>
</dbReference>
<evidence type="ECO:0000259" key="7">
    <source>
        <dbReference type="Pfam" id="PF17210"/>
    </source>
</evidence>
<dbReference type="InterPro" id="IPR001343">
    <property type="entry name" value="Hemolysn_Ca-bd"/>
</dbReference>
<dbReference type="Proteomes" id="UP001589789">
    <property type="component" value="Unassembled WGS sequence"/>
</dbReference>
<sequence>MAANPVVKLAISNQTAGSGNSFDTLIGREQVVLLTFDNQSNAAAGSSVGFAPYIDILLPRNGADGAGPGNLPVNDGLAFRSATYLGQAVSAQVLEFDATGKITHPFARQAGGAPLVITGTPGDALVVLSLPFGSFTDAQTPTDIELRLGVSSGADLGTPLSLSATGGFAFGRDALDNPAADSPVRGASASLSLTPQVAQVDVVYVGPEQETATGPSYPRSWLVQGLIAPGQSLTNFTLTDTLPDGVVLRGASIVNGTGTVTISPDGRQVTAAFNGAVTGGGAPPTLKIDYYIGETLSDGTPVLDPATGAFRLMRDQAQLSGNWTPTDTRDALTVVALDPAGPEDVITGKSIAVQKYVSVVDAAEPGGHLLWRLEGQVSNYFEVDHLLLTDSLGDGQRFDSGFQPVLTVQEGGRTIFTGAMSQYTVVRDAVTGLSTLRFDVSAELRARGIDDALQGGGAGSPNPATATVSFRSVIERGWAGPVPADGLVDQGDRLDNGVVFSGEVAATDRAIADNSAAGVTLPVSNVEKSIYAINGVLAPAGSAVVAGDEITFRLKLDLPLTSAHQVRLTDYLPLPVLLAADPDGNPATPTGFTFTGAVSATPPTVGQASFGPGDSFHNSGDRSVTPTLRWDATANSLVFDFGDVDAGNYDASTIDLLFTVRVVDAPFGDGLLLTNQVTSTETNSQGQVAEDNAIIQFTLTEPKLSITKSVIAGSNARAVIADADGGAWSPAGIAWTAPGTAGNRFSGTVSSAALAAQPLDANVTGLDAGDVVSFALVVENLGTGLNGAFDLLLRDLLPTGLSVPATGLNLRATDGAGRALSYTLEGGGLFGTSGGLRLTDPGLRDGAVDAYDATSGRNIVVVTYDLLLSSNPDGTAVQPGSAYLNTASIVNYAALEGGTNRVPSSAAADMADGAGIATAGPAITKAVISTSAAHTASTRGDAAVTDLAIGETVTYTLTVRLSEGLNRDLRIQDLLPNSNGDLEFVSARITSVGAQLSGVNAQATPVITDRDNDGVRDTVSFVLGDILNAADNLETAGDLLTIEVVARAKNLPGNTAGDLLINTGTVSVADGDETGTTVTASATASLELVEPALSITKSINKTTADAGDLLTYTVKVANGNGTYGAAAFDLTLTDLLATLPPNAAFRPGTVTVAGAAAGATVVTGNGNADTGLRVDLSRLDPGETLTVTFQAAVDTHIAAGTVVSGSASVTGTTLPGTDSTERSYTASAGASFTVPRPTTVKTISATDAADTGTGRYTSLTDLKIGETATFEITVTLPEGDSPGFRITDLLPDTLVTGMGGRLAYVDGSASVVAVGSGIRALSGAAVGAPLVTTGDSNGNGTADRVILSFGDLTNLPDDLAGASDRITIRLQARLLDAVSNENGDTITNIAYAEANGLAGGSATVRAEVVEPRLAIDKASSVAAGTALDAGAEITYTLTVSHASTSQLNAYDLLVQDLLPVGLELVAGSLAASAGTATASGGAISVSVGQLALGGTPLTVTYRARAADAVTPGQVLSNTASVAYDNLAGTGGRAGPMAQDTETRVVALSPGVTKTVLSTGDAGTGSAFFNAGVTDLAIGETVTFRLLATLGEGTQRLVLSDTLPTGMTLLGTALETVGVNLQGLAAPVVSTTGQLTRMDFGTVTNLGDNLRDARDQFSVLVTARVTDPGLAAGTPLTNTALVETSAPNGGGLATASASAPVEVVRPLLLVDKSTPATTGDGADLVTYSVAIRHAPGSTAPAYNLQLDDLLAPGLTLVAGSATTTAGTLGGGGGALRLTLDSLAQGAAPVVVTYQARLADGVVNGQVISNTAGLRYDTAPSSGTGLTASDPATVTVSLANAVDKALYATDNAATAGSDVAPGELVTWRITATLAEGSQAISLSDLLPTGLDYVASRVVSLGALTGSSLAVGASGTWNAVARTVGFNFGTLLNAGDNQTTTADALVVEVQARVSTAPASGTLLTNAATLTAATPANAYGVAAGVAYGGVSDTDTVRDVEARLGGNVFLDMNGNGLQDPGEGGIAGVTVRLLDVAGNDTGRSTASDATGQYLFSDLVPGSYAVSFARPAAQAFTLANVGANDAIDSDADRATGRTASIALPAGADDRSLDAGLYVPASLGDRVFHDLNANGLQDAGESGLAGIALRLLDAAGATLATTTTDASGAYLFSGLIPATYRIAAEAANWSVSPSNRGGEATDSDLDPGARASDSFVLSSGTQETRLDVGLWQPASLGDRVFLDRNANGVQDAGDTGIGGVRVALLNADGSSANRSVTTDAQGNYLFSGLVPGSYRVRFDTPAQARPSPQDVGDDATDSDIDGTGTTGVVTLTSGEVARQADAGFSYNTRIGDRVWEDLNGNGLQDAGEPGIANVTVRLLDAAGAEVAQTATAPDGTYLFAGHPSGTYSLQFVAPAGYAVTRRDVGADDAIDSDARADGSTAAFASTAPDLGQDAGLYRPVTVGGTVWFDTDGDGLRGTGEQGLPGVPVRLLDPQGNPLGPVTATDAAGAYSFAGLIPGSYRVGFAPLIGTAFTAQDRGGSEAADSDATPANGISSLLVTLSSGGSNLLSTAGLALKLIGTPSLVPGLALGGGGNGYPGTDSPELVYGEGGNDNLHGLGGNDTLFGGEGDDALNGHDGNDTLSGGNGNDNVQGQVGDDLILGGAGDDIGEGGNGNDTLMAGAGADNMQGEGGDDSLFGGAGGDLLTGNEGNDVVAGGSGNDSLVGADGTDLIIGGRDGGRMALDAEGNLAGIVFGDELQGNGGADAFVWQAGDGVDMIFDLNPAEGDTLTIYGYSGFSAIQRTPDGRMSLYLGPDSGFVLNNNMFQGALPGDTLPGVRFVPSLSGAPGELFGADLVVPVLAQNWASGFRGTGSITVAGSFPPADAPPAAPDLSGVAFDRLLAGTGTNDRLVLGAGNDWVEAGAGFDIAVSQGGFRGTGTTLLGDGSLRLDMGARTVLLRGVEEVDFADGRLHLSSDSAAARVNRLYETALGRGADQSGLNVWTGQVEKGQPLLQLAEAFLGSPEFAARYGNQSNQDYIGQLYQNVLGRAPDPGGAAVWNAALAAGTSRASVLLGFSESAENRQAHAAEDARGIWDVSENAASVARLYDTTLGRLPDLAGLTAWRGLLDSGAQTLASMAAGFTASTEFVARYGANSSTADFVELLYTNALHRGSDPAGKAEWVSGIDSGAFTRTDAVLTFSESAEHQALTAGNIMSAAPAQFGILFA</sequence>
<feature type="region of interest" description="Disordered" evidence="4">
    <location>
        <begin position="2183"/>
        <end position="2205"/>
    </location>
</feature>
<feature type="compositionally biased region" description="Acidic residues" evidence="4">
    <location>
        <begin position="2303"/>
        <end position="2312"/>
    </location>
</feature>
<gene>
    <name evidence="8" type="ORF">ACFFIC_02470</name>
</gene>
<feature type="domain" description="DUF4214" evidence="6">
    <location>
        <begin position="3007"/>
        <end position="3074"/>
    </location>
</feature>
<feature type="region of interest" description="Disordered" evidence="4">
    <location>
        <begin position="2609"/>
        <end position="2644"/>
    </location>
</feature>
<dbReference type="PRINTS" id="PR00313">
    <property type="entry name" value="CABNDNGRPT"/>
</dbReference>
<keyword evidence="2" id="KW-0964">Secreted</keyword>
<evidence type="ECO:0000256" key="1">
    <source>
        <dbReference type="ARBA" id="ARBA00004613"/>
    </source>
</evidence>
<evidence type="ECO:0000256" key="4">
    <source>
        <dbReference type="SAM" id="MobiDB-lite"/>
    </source>
</evidence>
<comment type="subcellular location">
    <subcellularLocation>
        <location evidence="1">Secreted</location>
    </subcellularLocation>
</comment>
<dbReference type="PANTHER" id="PTHR23303:SF15">
    <property type="entry name" value="COLOSSIN-A"/>
    <property type="match status" value="1"/>
</dbReference>
<reference evidence="8 9" key="1">
    <citation type="submission" date="2024-09" db="EMBL/GenBank/DDBJ databases">
        <authorList>
            <person name="Sun Q."/>
            <person name="Mori K."/>
        </authorList>
    </citation>
    <scope>NUCLEOTIDE SEQUENCE [LARGE SCALE GENOMIC DNA]</scope>
    <source>
        <strain evidence="8 9">CCM 7468</strain>
    </source>
</reference>
<dbReference type="RefSeq" id="WP_377048467.1">
    <property type="nucleotide sequence ID" value="NZ_JBHLVZ010000002.1"/>
</dbReference>
<dbReference type="SUPFAM" id="SSF51120">
    <property type="entry name" value="beta-Roll"/>
    <property type="match status" value="3"/>
</dbReference>
<dbReference type="InterPro" id="IPR038255">
    <property type="entry name" value="PBS_linker_sf"/>
</dbReference>
<proteinExistence type="predicted"/>
<organism evidence="8 9">
    <name type="scientific">Muricoccus vinaceus</name>
    <dbReference type="NCBI Taxonomy" id="424704"/>
    <lineage>
        <taxon>Bacteria</taxon>
        <taxon>Pseudomonadati</taxon>
        <taxon>Pseudomonadota</taxon>
        <taxon>Alphaproteobacteria</taxon>
        <taxon>Acetobacterales</taxon>
        <taxon>Roseomonadaceae</taxon>
        <taxon>Muricoccus</taxon>
    </lineage>
</organism>
<dbReference type="InterPro" id="IPR047589">
    <property type="entry name" value="DUF11_rpt"/>
</dbReference>
<dbReference type="InterPro" id="IPR013783">
    <property type="entry name" value="Ig-like_fold"/>
</dbReference>
<evidence type="ECO:0000256" key="3">
    <source>
        <dbReference type="ARBA" id="ARBA00022729"/>
    </source>
</evidence>
<dbReference type="Gene3D" id="2.60.40.10">
    <property type="entry name" value="Immunoglobulins"/>
    <property type="match status" value="5"/>
</dbReference>
<keyword evidence="3" id="KW-0732">Signal</keyword>
<feature type="domain" description="SD-repeat containing protein B" evidence="7">
    <location>
        <begin position="2226"/>
        <end position="2336"/>
    </location>
</feature>
<evidence type="ECO:0000313" key="9">
    <source>
        <dbReference type="Proteomes" id="UP001589789"/>
    </source>
</evidence>
<accession>A0ABV6ILC1</accession>
<dbReference type="InterPro" id="IPR011049">
    <property type="entry name" value="Serralysin-like_metalloprot_C"/>
</dbReference>
<dbReference type="InterPro" id="IPR033764">
    <property type="entry name" value="Sdr_B"/>
</dbReference>
<dbReference type="Pfam" id="PF13946">
    <property type="entry name" value="DUF4214"/>
    <property type="match status" value="2"/>
</dbReference>
<protein>
    <submittedName>
        <fullName evidence="8">SdrD B-like domain-containing protein</fullName>
    </submittedName>
</protein>
<feature type="domain" description="DUF4214" evidence="6">
    <location>
        <begin position="3129"/>
        <end position="3199"/>
    </location>
</feature>
<dbReference type="Gene3D" id="2.150.10.10">
    <property type="entry name" value="Serralysin-like metalloprotease, C-terminal"/>
    <property type="match status" value="1"/>
</dbReference>
<evidence type="ECO:0000313" key="8">
    <source>
        <dbReference type="EMBL" id="MFC0384411.1"/>
    </source>
</evidence>
<dbReference type="Pfam" id="PF00353">
    <property type="entry name" value="HemolysinCabind"/>
    <property type="match status" value="4"/>
</dbReference>